<sequence>MKNRLRLTKSSTIGYLLILFGLLFITVPLIRRSYNDYSAIASRKKFEESQKQRSADEIAKETENAKEYNQVIENSDITVSDPFTAEDYETKYEKFTKTNTPFAYLSIPKLDKHLPLYLDANLDHISKGVAQVDGTSIPIGGAGTRSVIAGHRGWWTDTMFLYVDQLQAGDYVYVERAEETMRYVVHDKEVIGPYDWDKLAPRADEDIITLMTCSPFMPPRPNRLLINCYRDESAIAEEFDIPGKDLPASQNENTDGKTDKTVKLTRIATLVFAILGLVLFVMTLIRFIKRLKVNISYAK</sequence>
<feature type="active site" description="Acyl-thioester intermediate" evidence="2">
    <location>
        <position position="213"/>
    </location>
</feature>
<dbReference type="Gene3D" id="2.40.260.10">
    <property type="entry name" value="Sortase"/>
    <property type="match status" value="1"/>
</dbReference>
<dbReference type="Pfam" id="PF04203">
    <property type="entry name" value="Sortase"/>
    <property type="match status" value="1"/>
</dbReference>
<evidence type="ECO:0000313" key="7">
    <source>
        <dbReference type="Proteomes" id="UP000255124"/>
    </source>
</evidence>
<dbReference type="EMBL" id="UFTA01000002">
    <property type="protein sequence ID" value="SUU92919.1"/>
    <property type="molecule type" value="Genomic_DNA"/>
</dbReference>
<organism evidence="4 6">
    <name type="scientific">Anaerococcus octavius</name>
    <dbReference type="NCBI Taxonomy" id="54007"/>
    <lineage>
        <taxon>Bacteria</taxon>
        <taxon>Bacillati</taxon>
        <taxon>Bacillota</taxon>
        <taxon>Tissierellia</taxon>
        <taxon>Tissierellales</taxon>
        <taxon>Peptoniphilaceae</taxon>
        <taxon>Anaerococcus</taxon>
    </lineage>
</organism>
<protein>
    <submittedName>
        <fullName evidence="4">Class C sortase</fullName>
    </submittedName>
    <submittedName>
        <fullName evidence="5">Sortase (Surface protein transpeptidase)</fullName>
    </submittedName>
</protein>
<reference evidence="4 6" key="1">
    <citation type="submission" date="2017-12" db="EMBL/GenBank/DDBJ databases">
        <title>Phylogenetic diversity of female urinary microbiome.</title>
        <authorList>
            <person name="Thomas-White K."/>
            <person name="Wolfe A.J."/>
        </authorList>
    </citation>
    <scope>NUCLEOTIDE SEQUENCE [LARGE SCALE GENOMIC DNA]</scope>
    <source>
        <strain evidence="4 6">UMB0119</strain>
    </source>
</reference>
<keyword evidence="1" id="KW-0378">Hydrolase</keyword>
<dbReference type="SUPFAM" id="SSF63817">
    <property type="entry name" value="Sortase"/>
    <property type="match status" value="1"/>
</dbReference>
<gene>
    <name evidence="4" type="ORF">CYJ34_00635</name>
    <name evidence="5" type="ORF">NCTC9810_01267</name>
</gene>
<name>A0A2I1MAS6_9FIRM</name>
<dbReference type="Proteomes" id="UP000255124">
    <property type="component" value="Unassembled WGS sequence"/>
</dbReference>
<keyword evidence="3" id="KW-0812">Transmembrane</keyword>
<dbReference type="CDD" id="cd05827">
    <property type="entry name" value="Sortase_C"/>
    <property type="match status" value="1"/>
</dbReference>
<dbReference type="NCBIfam" id="TIGR01076">
    <property type="entry name" value="sortase_fam"/>
    <property type="match status" value="1"/>
</dbReference>
<evidence type="ECO:0000256" key="1">
    <source>
        <dbReference type="ARBA" id="ARBA00022801"/>
    </source>
</evidence>
<dbReference type="GO" id="GO:0016787">
    <property type="term" value="F:hydrolase activity"/>
    <property type="evidence" value="ECO:0007669"/>
    <property type="project" value="UniProtKB-KW"/>
</dbReference>
<keyword evidence="6" id="KW-1185">Reference proteome</keyword>
<evidence type="ECO:0000313" key="6">
    <source>
        <dbReference type="Proteomes" id="UP000234335"/>
    </source>
</evidence>
<dbReference type="RefSeq" id="WP_101539415.1">
    <property type="nucleotide sequence ID" value="NZ_PKGS01000001.1"/>
</dbReference>
<keyword evidence="3" id="KW-0472">Membrane</keyword>
<evidence type="ECO:0000256" key="2">
    <source>
        <dbReference type="PIRSR" id="PIRSR605754-1"/>
    </source>
</evidence>
<keyword evidence="3" id="KW-1133">Transmembrane helix</keyword>
<reference evidence="5 7" key="2">
    <citation type="submission" date="2018-06" db="EMBL/GenBank/DDBJ databases">
        <authorList>
            <consortium name="Pathogen Informatics"/>
            <person name="Doyle S."/>
        </authorList>
    </citation>
    <scope>NUCLEOTIDE SEQUENCE [LARGE SCALE GENOMIC DNA]</scope>
    <source>
        <strain evidence="5 7">NCTC9810</strain>
    </source>
</reference>
<dbReference type="InterPro" id="IPR042002">
    <property type="entry name" value="Sortase_C"/>
</dbReference>
<dbReference type="OrthoDB" id="1648028at2"/>
<evidence type="ECO:0000256" key="3">
    <source>
        <dbReference type="SAM" id="Phobius"/>
    </source>
</evidence>
<feature type="transmembrane region" description="Helical" evidence="3">
    <location>
        <begin position="267"/>
        <end position="288"/>
    </location>
</feature>
<dbReference type="NCBIfam" id="NF033745">
    <property type="entry name" value="class_C_sortase"/>
    <property type="match status" value="1"/>
</dbReference>
<dbReference type="EMBL" id="PKGS01000001">
    <property type="protein sequence ID" value="PKZ17246.1"/>
    <property type="molecule type" value="Genomic_DNA"/>
</dbReference>
<evidence type="ECO:0000313" key="5">
    <source>
        <dbReference type="EMBL" id="SUU92919.1"/>
    </source>
</evidence>
<accession>A0A2I1MAS6</accession>
<dbReference type="InterPro" id="IPR023365">
    <property type="entry name" value="Sortase_dom-sf"/>
</dbReference>
<feature type="active site" description="Proton donor/acceptor" evidence="2">
    <location>
        <position position="151"/>
    </location>
</feature>
<feature type="transmembrane region" description="Helical" evidence="3">
    <location>
        <begin position="12"/>
        <end position="30"/>
    </location>
</feature>
<dbReference type="InterPro" id="IPR005754">
    <property type="entry name" value="Sortase"/>
</dbReference>
<proteinExistence type="predicted"/>
<evidence type="ECO:0000313" key="4">
    <source>
        <dbReference type="EMBL" id="PKZ17246.1"/>
    </source>
</evidence>
<dbReference type="Proteomes" id="UP000234335">
    <property type="component" value="Unassembled WGS sequence"/>
</dbReference>
<dbReference type="AlphaFoldDB" id="A0A2I1MAS6"/>